<feature type="chain" id="PRO_5034933218" evidence="1">
    <location>
        <begin position="22"/>
        <end position="487"/>
    </location>
</feature>
<dbReference type="EMBL" id="JAADJG010000403">
    <property type="protein sequence ID" value="KAF4447327.1"/>
    <property type="molecule type" value="Genomic_DNA"/>
</dbReference>
<dbReference type="Gene3D" id="3.90.1300.10">
    <property type="entry name" value="Amidase signature (AS) domain"/>
    <property type="match status" value="1"/>
</dbReference>
<dbReference type="PANTHER" id="PTHR42678">
    <property type="entry name" value="AMIDASE"/>
    <property type="match status" value="1"/>
</dbReference>
<dbReference type="PANTHER" id="PTHR42678:SF34">
    <property type="entry name" value="OS04G0183300 PROTEIN"/>
    <property type="match status" value="1"/>
</dbReference>
<accession>A0A8H4KBC9</accession>
<evidence type="ECO:0000313" key="3">
    <source>
        <dbReference type="EMBL" id="KAF4447327.1"/>
    </source>
</evidence>
<dbReference type="InterPro" id="IPR036928">
    <property type="entry name" value="AS_sf"/>
</dbReference>
<dbReference type="Pfam" id="PF01425">
    <property type="entry name" value="Amidase"/>
    <property type="match status" value="1"/>
</dbReference>
<proteinExistence type="predicted"/>
<protein>
    <submittedName>
        <fullName evidence="3">Amidase family protein</fullName>
    </submittedName>
</protein>
<keyword evidence="4" id="KW-1185">Reference proteome</keyword>
<feature type="signal peptide" evidence="1">
    <location>
        <begin position="1"/>
        <end position="21"/>
    </location>
</feature>
<dbReference type="Proteomes" id="UP000605986">
    <property type="component" value="Unassembled WGS sequence"/>
</dbReference>
<name>A0A8H4KBC9_9HYPO</name>
<dbReference type="OrthoDB" id="5078048at2759"/>
<evidence type="ECO:0000313" key="4">
    <source>
        <dbReference type="Proteomes" id="UP000605986"/>
    </source>
</evidence>
<dbReference type="AlphaFoldDB" id="A0A8H4KBC9"/>
<reference evidence="3" key="1">
    <citation type="submission" date="2020-01" db="EMBL/GenBank/DDBJ databases">
        <title>Identification and distribution of gene clusters putatively required for synthesis of sphingolipid metabolism inhibitors in phylogenetically diverse species of the filamentous fungus Fusarium.</title>
        <authorList>
            <person name="Kim H.-S."/>
            <person name="Busman M."/>
            <person name="Brown D.W."/>
            <person name="Divon H."/>
            <person name="Uhlig S."/>
            <person name="Proctor R.H."/>
        </authorList>
    </citation>
    <scope>NUCLEOTIDE SEQUENCE</scope>
    <source>
        <strain evidence="3">NRRL 53441</strain>
    </source>
</reference>
<keyword evidence="1" id="KW-0732">Signal</keyword>
<evidence type="ECO:0000256" key="1">
    <source>
        <dbReference type="SAM" id="SignalP"/>
    </source>
</evidence>
<gene>
    <name evidence="3" type="ORF">F53441_9124</name>
</gene>
<comment type="caution">
    <text evidence="3">The sequence shown here is derived from an EMBL/GenBank/DDBJ whole genome shotgun (WGS) entry which is preliminary data.</text>
</comment>
<sequence>MMNGNLHRLLWPLALVALAVALLWRLPLSNSSLPRSVNLLTETASDLSALLNSGRITSAQLVEECLDRIYSHDKHGLRLNSVLNLVPRELLRSTAMGLDSKRRYDGAQQSDLFGIPILIKDHFATDPTLGLPTTGGAFALANVTAKQDATAIHQLREAGAIILGKTNLDELSGSKGHNLGSGWSKPGGKTRSAYTLGSPCGSSGGSAVAVSAGLVPVALGSETAGSVTCPASHAALFGFVPSGDLVSKHGMAPISTSFDRSGILSKSTADLVSVLGIIAQSNKPSAQEIASSNYRIDTALWADFRIGRADPDFFGKTHGVYHDETGEINMYKAVSEAIARMETLGAFVNMNASFPSAKLIPQEWEKMQRIMRHDMKSSFAKFCLEAHNSPVRDVPELVKYNKEHWVDALKQDGLAFPQGQEILEKSVEENMDKDEYYDAMSMLHESANTSGIEYAFKAHDVDFLVAPGWSWISVYSGITGMHDGLRM</sequence>
<feature type="domain" description="Amidase" evidence="2">
    <location>
        <begin position="61"/>
        <end position="467"/>
    </location>
</feature>
<organism evidence="3 4">
    <name type="scientific">Fusarium austroafricanum</name>
    <dbReference type="NCBI Taxonomy" id="2364996"/>
    <lineage>
        <taxon>Eukaryota</taxon>
        <taxon>Fungi</taxon>
        <taxon>Dikarya</taxon>
        <taxon>Ascomycota</taxon>
        <taxon>Pezizomycotina</taxon>
        <taxon>Sordariomycetes</taxon>
        <taxon>Hypocreomycetidae</taxon>
        <taxon>Hypocreales</taxon>
        <taxon>Nectriaceae</taxon>
        <taxon>Fusarium</taxon>
        <taxon>Fusarium concolor species complex</taxon>
    </lineage>
</organism>
<dbReference type="SUPFAM" id="SSF75304">
    <property type="entry name" value="Amidase signature (AS) enzymes"/>
    <property type="match status" value="1"/>
</dbReference>
<dbReference type="InterPro" id="IPR023631">
    <property type="entry name" value="Amidase_dom"/>
</dbReference>
<evidence type="ECO:0000259" key="2">
    <source>
        <dbReference type="Pfam" id="PF01425"/>
    </source>
</evidence>